<protein>
    <submittedName>
        <fullName evidence="1">DUF3987 domain-containing protein</fullName>
    </submittedName>
</protein>
<proteinExistence type="predicted"/>
<dbReference type="Proteomes" id="UP001152766">
    <property type="component" value="Unassembled WGS sequence"/>
</dbReference>
<comment type="caution">
    <text evidence="1">The sequence shown here is derived from an EMBL/GenBank/DDBJ whole genome shotgun (WGS) entry which is preliminary data.</text>
</comment>
<evidence type="ECO:0000313" key="2">
    <source>
        <dbReference type="Proteomes" id="UP001152766"/>
    </source>
</evidence>
<reference evidence="1" key="1">
    <citation type="submission" date="2019-02" db="EMBL/GenBank/DDBJ databases">
        <title>Draft genome of the type strain Pelomonas aquatica CCUG 52575T.</title>
        <authorList>
            <person name="Gomila M."/>
            <person name="Lalucat J."/>
        </authorList>
    </citation>
    <scope>NUCLEOTIDE SEQUENCE</scope>
    <source>
        <strain evidence="1">CCUG 52575</strain>
    </source>
</reference>
<name>A0A9X4LFY5_9BURK</name>
<dbReference type="InterPro" id="IPR025048">
    <property type="entry name" value="DUF3987"/>
</dbReference>
<dbReference type="AlphaFoldDB" id="A0A9X4LFY5"/>
<sequence length="636" mass="69907">MASHGNSFVHLSLDCQLSQVRQSTLWRAAIWARMACVWSRASDGERVRIWASSSAVSLTIVAARLKAARSKCRSPDYSVARRRRMGRMSASIGKGAKMPNMDPKGQRADEEELEAIRRRAPDDPAWDTPSNIAIAATTPPAEGLPPPDPFAWPGATAENPLADGAAKDEAIAGVMAELLTPNAHSNPDLYELAKPEVRQAYFEALAQGKAEAEQNVRVAMSMLAGGEWPTIDDCIPKDSLLELIDEVFLATTDIPRELPMFAAMHYVSGLLLQRHVGISIVGEVWRPDIWTICLAESGTGKSFASSRVGQVLDGVVKMFPESDSAAKFAENLRDHNRGLWVRDEFAQFLKAMETGEAMAATKDYLLRCYDGAKISRSTKAETVEVIDPALTIFGSTVLSTVKKYLTREMLEDGFAQRFAFVVAERDPGRKLRALYDFAKKAPIIKASWQAIARAGFHERYIVDEVARAAFEEAFQILLQRGLAQDLELSFIKRITHRGVKYALIYHVLLGKKSDRLDTEDFAFAARLCALSMRDLRKVLDLYNPDGNGKGKGGTKTDDRAARVAEFLAALRDLDGAPIDARTLMPKIRSLRGSSAEDVRGFMQAAVDADPTLARYAVLPKQKAAPASQRPDGAKLP</sequence>
<accession>A0A9X4LFY5</accession>
<evidence type="ECO:0000313" key="1">
    <source>
        <dbReference type="EMBL" id="MDG0863281.1"/>
    </source>
</evidence>
<dbReference type="EMBL" id="SGUG01000016">
    <property type="protein sequence ID" value="MDG0863281.1"/>
    <property type="molecule type" value="Genomic_DNA"/>
</dbReference>
<keyword evidence="2" id="KW-1185">Reference proteome</keyword>
<gene>
    <name evidence="1" type="ORF">EXJ73_12480</name>
</gene>
<dbReference type="Pfam" id="PF13148">
    <property type="entry name" value="DUF3987"/>
    <property type="match status" value="1"/>
</dbReference>
<organism evidence="1 2">
    <name type="scientific">Pelomonas aquatica</name>
    <dbReference type="NCBI Taxonomy" id="431058"/>
    <lineage>
        <taxon>Bacteria</taxon>
        <taxon>Pseudomonadati</taxon>
        <taxon>Pseudomonadota</taxon>
        <taxon>Betaproteobacteria</taxon>
        <taxon>Burkholderiales</taxon>
        <taxon>Sphaerotilaceae</taxon>
        <taxon>Roseateles</taxon>
    </lineage>
</organism>